<reference evidence="7 8" key="1">
    <citation type="submission" date="2012-04" db="EMBL/GenBank/DDBJ databases">
        <title>The Genome Sequence of Bacillus cereus MC67.</title>
        <authorList>
            <consortium name="The Broad Institute Genome Sequencing Platform"/>
            <consortium name="The Broad Institute Genome Sequencing Center for Infectious Disease"/>
            <person name="Feldgarden M."/>
            <person name="Van der Auwera G.A."/>
            <person name="Mahillon J."/>
            <person name="Duprez V."/>
            <person name="Timmery S."/>
            <person name="Mattelet C."/>
            <person name="Dierick K."/>
            <person name="Sun M."/>
            <person name="Yu Z."/>
            <person name="Zhu L."/>
            <person name="Hu X."/>
            <person name="Shank E.B."/>
            <person name="Swiecicka I."/>
            <person name="Hansen B.M."/>
            <person name="Andrup L."/>
            <person name="Young S.K."/>
            <person name="Zeng Q."/>
            <person name="Gargeya S."/>
            <person name="Fitzgerald M."/>
            <person name="Haas B."/>
            <person name="Abouelleil A."/>
            <person name="Alvarado L."/>
            <person name="Arachchi H.M."/>
            <person name="Berlin A."/>
            <person name="Chapman S.B."/>
            <person name="Goldberg J."/>
            <person name="Griggs A."/>
            <person name="Gujja S."/>
            <person name="Hansen M."/>
            <person name="Howarth C."/>
            <person name="Imamovic A."/>
            <person name="Larimer J."/>
            <person name="McCowen C."/>
            <person name="Montmayeur A."/>
            <person name="Murphy C."/>
            <person name="Neiman D."/>
            <person name="Pearson M."/>
            <person name="Priest M."/>
            <person name="Roberts A."/>
            <person name="Saif S."/>
            <person name="Shea T."/>
            <person name="Sisk P."/>
            <person name="Sykes S."/>
            <person name="Wortman J."/>
            <person name="Nusbaum C."/>
            <person name="Birren B."/>
        </authorList>
    </citation>
    <scope>NUCLEOTIDE SEQUENCE [LARGE SCALE GENOMIC DNA]</scope>
    <source>
        <strain evidence="7 8">MC67</strain>
    </source>
</reference>
<dbReference type="EMBL" id="AHEN01000006">
    <property type="protein sequence ID" value="EJR03641.1"/>
    <property type="molecule type" value="Genomic_DNA"/>
</dbReference>
<sequence length="262" mass="30233">MEINDLIIFKTVANEGSISKAAKELGYVQPNVTERIKKLEQELETALLHRDNKGVSLLPSGEILLDYTSKILTLLEEAKNEIKMSCTSYRIATSQSILTNYLSTRIKENFRNYQIYIESSSHLQKLLQKQKVDMVITYEDYPDAAFKKVFTTSISVGLLKTKEQCTIDFSKELFFVSNDKKCPFRNMTIQFLKENNLSQHQLQQLDSYSLIEEFIAEGNGIAFLPIRNDKLAPIEDMPIENLSINFFTHRELEKKIPIELFN</sequence>
<evidence type="ECO:0000256" key="4">
    <source>
        <dbReference type="ARBA" id="ARBA00023125"/>
    </source>
</evidence>
<dbReference type="Pfam" id="PF03466">
    <property type="entry name" value="LysR_substrate"/>
    <property type="match status" value="1"/>
</dbReference>
<evidence type="ECO:0000256" key="1">
    <source>
        <dbReference type="ARBA" id="ARBA00009437"/>
    </source>
</evidence>
<dbReference type="PANTHER" id="PTHR30126">
    <property type="entry name" value="HTH-TYPE TRANSCRIPTIONAL REGULATOR"/>
    <property type="match status" value="1"/>
</dbReference>
<dbReference type="Gene3D" id="1.10.10.10">
    <property type="entry name" value="Winged helix-like DNA-binding domain superfamily/Winged helix DNA-binding domain"/>
    <property type="match status" value="1"/>
</dbReference>
<dbReference type="PRINTS" id="PR00039">
    <property type="entry name" value="HTHLYSR"/>
</dbReference>
<gene>
    <name evidence="7" type="ORF">II3_00504</name>
</gene>
<organism evidence="7 8">
    <name type="scientific">Bacillus cereus MC67</name>
    <dbReference type="NCBI Taxonomy" id="1053219"/>
    <lineage>
        <taxon>Bacteria</taxon>
        <taxon>Bacillati</taxon>
        <taxon>Bacillota</taxon>
        <taxon>Bacilli</taxon>
        <taxon>Bacillales</taxon>
        <taxon>Bacillaceae</taxon>
        <taxon>Bacillus</taxon>
        <taxon>Bacillus cereus group</taxon>
    </lineage>
</organism>
<keyword evidence="3" id="KW-0805">Transcription regulation</keyword>
<protein>
    <recommendedName>
        <fullName evidence="2">HTH-type transcriptional regulator CzcR</fullName>
    </recommendedName>
</protein>
<dbReference type="InterPro" id="IPR036390">
    <property type="entry name" value="WH_DNA-bd_sf"/>
</dbReference>
<dbReference type="PROSITE" id="PS50931">
    <property type="entry name" value="HTH_LYSR"/>
    <property type="match status" value="1"/>
</dbReference>
<name>J8FSG7_BACCE</name>
<dbReference type="RefSeq" id="WP_002158283.1">
    <property type="nucleotide sequence ID" value="NZ_JH792113.1"/>
</dbReference>
<keyword evidence="5" id="KW-0804">Transcription</keyword>
<dbReference type="HOGENOM" id="CLU_039613_6_1_9"/>
<dbReference type="InterPro" id="IPR036388">
    <property type="entry name" value="WH-like_DNA-bd_sf"/>
</dbReference>
<dbReference type="SUPFAM" id="SSF53850">
    <property type="entry name" value="Periplasmic binding protein-like II"/>
    <property type="match status" value="1"/>
</dbReference>
<dbReference type="FunFam" id="1.10.10.10:FF:000001">
    <property type="entry name" value="LysR family transcriptional regulator"/>
    <property type="match status" value="1"/>
</dbReference>
<feature type="domain" description="HTH lysR-type" evidence="6">
    <location>
        <begin position="1"/>
        <end position="58"/>
    </location>
</feature>
<keyword evidence="4" id="KW-0238">DNA-binding</keyword>
<proteinExistence type="inferred from homology"/>
<evidence type="ECO:0000313" key="7">
    <source>
        <dbReference type="EMBL" id="EJR03641.1"/>
    </source>
</evidence>
<evidence type="ECO:0000259" key="6">
    <source>
        <dbReference type="PROSITE" id="PS50931"/>
    </source>
</evidence>
<dbReference type="AlphaFoldDB" id="J8FSG7"/>
<evidence type="ECO:0000256" key="5">
    <source>
        <dbReference type="ARBA" id="ARBA00023163"/>
    </source>
</evidence>
<comment type="caution">
    <text evidence="7">The sequence shown here is derived from an EMBL/GenBank/DDBJ whole genome shotgun (WGS) entry which is preliminary data.</text>
</comment>
<accession>J8FSG7</accession>
<comment type="similarity">
    <text evidence="1">Belongs to the LysR transcriptional regulatory family.</text>
</comment>
<dbReference type="Pfam" id="PF00126">
    <property type="entry name" value="HTH_1"/>
    <property type="match status" value="1"/>
</dbReference>
<evidence type="ECO:0000256" key="2">
    <source>
        <dbReference type="ARBA" id="ARBA00018718"/>
    </source>
</evidence>
<dbReference type="CDD" id="cd05466">
    <property type="entry name" value="PBP2_LTTR_substrate"/>
    <property type="match status" value="1"/>
</dbReference>
<evidence type="ECO:0000313" key="8">
    <source>
        <dbReference type="Proteomes" id="UP000006997"/>
    </source>
</evidence>
<dbReference type="InterPro" id="IPR005119">
    <property type="entry name" value="LysR_subst-bd"/>
</dbReference>
<dbReference type="InterPro" id="IPR000847">
    <property type="entry name" value="LysR_HTH_N"/>
</dbReference>
<dbReference type="PATRIC" id="fig|1053219.3.peg.510"/>
<dbReference type="SUPFAM" id="SSF46785">
    <property type="entry name" value="Winged helix' DNA-binding domain"/>
    <property type="match status" value="1"/>
</dbReference>
<dbReference type="PANTHER" id="PTHR30126:SF93">
    <property type="entry name" value="HTH LYSR-TYPE DOMAIN-CONTAINING PROTEIN"/>
    <property type="match status" value="1"/>
</dbReference>
<dbReference type="GO" id="GO:0003700">
    <property type="term" value="F:DNA-binding transcription factor activity"/>
    <property type="evidence" value="ECO:0007669"/>
    <property type="project" value="InterPro"/>
</dbReference>
<dbReference type="GO" id="GO:0000976">
    <property type="term" value="F:transcription cis-regulatory region binding"/>
    <property type="evidence" value="ECO:0007669"/>
    <property type="project" value="TreeGrafter"/>
</dbReference>
<evidence type="ECO:0000256" key="3">
    <source>
        <dbReference type="ARBA" id="ARBA00023015"/>
    </source>
</evidence>
<dbReference type="Gene3D" id="3.40.190.290">
    <property type="match status" value="1"/>
</dbReference>
<dbReference type="Proteomes" id="UP000006997">
    <property type="component" value="Unassembled WGS sequence"/>
</dbReference>